<dbReference type="OrthoDB" id="10258955at2759"/>
<dbReference type="InterPro" id="IPR011059">
    <property type="entry name" value="Metal-dep_hydrolase_composite"/>
</dbReference>
<name>A0A834HTJ3_RHYFE</name>
<dbReference type="NCBIfam" id="TIGR02033">
    <property type="entry name" value="D-hydantoinase"/>
    <property type="match status" value="1"/>
</dbReference>
<reference evidence="12" key="1">
    <citation type="submission" date="2020-08" db="EMBL/GenBank/DDBJ databases">
        <title>Genome sequencing and assembly of the red palm weevil Rhynchophorus ferrugineus.</title>
        <authorList>
            <person name="Dias G.B."/>
            <person name="Bergman C.M."/>
            <person name="Manee M."/>
        </authorList>
    </citation>
    <scope>NUCLEOTIDE SEQUENCE</scope>
    <source>
        <strain evidence="12">AA-2017</strain>
        <tissue evidence="12">Whole larva</tissue>
    </source>
</reference>
<dbReference type="EMBL" id="JAACXV010014320">
    <property type="protein sequence ID" value="KAF7268502.1"/>
    <property type="molecule type" value="Genomic_DNA"/>
</dbReference>
<dbReference type="PANTHER" id="PTHR11647:SF1">
    <property type="entry name" value="COLLAPSIN RESPONSE MEDIATOR PROTEIN"/>
    <property type="match status" value="1"/>
</dbReference>
<comment type="caution">
    <text evidence="12">The sequence shown here is derived from an EMBL/GenBank/DDBJ whole genome shotgun (WGS) entry which is preliminary data.</text>
</comment>
<evidence type="ECO:0000256" key="1">
    <source>
        <dbReference type="ARBA" id="ARBA00001947"/>
    </source>
</evidence>
<protein>
    <recommendedName>
        <fullName evidence="8">dihydropyrimidinase</fullName>
        <ecNumber evidence="8">3.5.2.2</ecNumber>
    </recommendedName>
</protein>
<evidence type="ECO:0000256" key="9">
    <source>
        <dbReference type="PIRSR" id="PIRSR611778-50"/>
    </source>
</evidence>
<dbReference type="SUPFAM" id="SSF51556">
    <property type="entry name" value="Metallo-dependent hydrolases"/>
    <property type="match status" value="1"/>
</dbReference>
<keyword evidence="5" id="KW-0378">Hydrolase</keyword>
<evidence type="ECO:0000256" key="5">
    <source>
        <dbReference type="ARBA" id="ARBA00022801"/>
    </source>
</evidence>
<dbReference type="Gene3D" id="2.30.40.10">
    <property type="entry name" value="Urease, subunit C, domain 1"/>
    <property type="match status" value="1"/>
</dbReference>
<dbReference type="CDD" id="cd01314">
    <property type="entry name" value="D-HYD"/>
    <property type="match status" value="1"/>
</dbReference>
<comment type="subunit">
    <text evidence="3">Homotetramer.</text>
</comment>
<feature type="region of interest" description="Disordered" evidence="10">
    <location>
        <begin position="281"/>
        <end position="303"/>
    </location>
</feature>
<comment type="similarity">
    <text evidence="2">Belongs to the metallo-dependent hydrolases superfamily. Hydantoinase/dihydropyrimidinase family.</text>
</comment>
<dbReference type="GO" id="GO:0005829">
    <property type="term" value="C:cytosol"/>
    <property type="evidence" value="ECO:0007669"/>
    <property type="project" value="TreeGrafter"/>
</dbReference>
<organism evidence="12 13">
    <name type="scientific">Rhynchophorus ferrugineus</name>
    <name type="common">Red palm weevil</name>
    <name type="synonym">Curculio ferrugineus</name>
    <dbReference type="NCBI Taxonomy" id="354439"/>
    <lineage>
        <taxon>Eukaryota</taxon>
        <taxon>Metazoa</taxon>
        <taxon>Ecdysozoa</taxon>
        <taxon>Arthropoda</taxon>
        <taxon>Hexapoda</taxon>
        <taxon>Insecta</taxon>
        <taxon>Pterygota</taxon>
        <taxon>Neoptera</taxon>
        <taxon>Endopterygota</taxon>
        <taxon>Coleoptera</taxon>
        <taxon>Polyphaga</taxon>
        <taxon>Cucujiformia</taxon>
        <taxon>Curculionidae</taxon>
        <taxon>Dryophthorinae</taxon>
        <taxon>Rhynchophorus</taxon>
    </lineage>
</organism>
<evidence type="ECO:0000256" key="2">
    <source>
        <dbReference type="ARBA" id="ARBA00008829"/>
    </source>
</evidence>
<evidence type="ECO:0000256" key="4">
    <source>
        <dbReference type="ARBA" id="ARBA00022723"/>
    </source>
</evidence>
<evidence type="ECO:0000256" key="10">
    <source>
        <dbReference type="SAM" id="MobiDB-lite"/>
    </source>
</evidence>
<feature type="domain" description="Amidohydrolase-related" evidence="11">
    <location>
        <begin position="66"/>
        <end position="445"/>
    </location>
</feature>
<keyword evidence="4" id="KW-0479">Metal-binding</keyword>
<dbReference type="InterPro" id="IPR032466">
    <property type="entry name" value="Metal_Hydrolase"/>
</dbReference>
<dbReference type="Pfam" id="PF01979">
    <property type="entry name" value="Amidohydro_1"/>
    <property type="match status" value="1"/>
</dbReference>
<keyword evidence="13" id="KW-1185">Reference proteome</keyword>
<evidence type="ECO:0000259" key="11">
    <source>
        <dbReference type="Pfam" id="PF01979"/>
    </source>
</evidence>
<comment type="catalytic activity">
    <reaction evidence="7">
        <text>5,6-dihydrouracil + H2O = 3-(carbamoylamino)propanoate + H(+)</text>
        <dbReference type="Rhea" id="RHEA:16121"/>
        <dbReference type="ChEBI" id="CHEBI:11892"/>
        <dbReference type="ChEBI" id="CHEBI:15377"/>
        <dbReference type="ChEBI" id="CHEBI:15378"/>
        <dbReference type="ChEBI" id="CHEBI:15901"/>
        <dbReference type="EC" id="3.5.2.2"/>
    </reaction>
</comment>
<dbReference type="EC" id="3.5.2.2" evidence="8"/>
<dbReference type="SUPFAM" id="SSF51338">
    <property type="entry name" value="Composite domain of metallo-dependent hydrolases"/>
    <property type="match status" value="2"/>
</dbReference>
<comment type="cofactor">
    <cofactor evidence="1">
        <name>Zn(2+)</name>
        <dbReference type="ChEBI" id="CHEBI:29105"/>
    </cofactor>
</comment>
<dbReference type="PANTHER" id="PTHR11647">
    <property type="entry name" value="HYDRANTOINASE/DIHYDROPYRIMIDINASE FAMILY MEMBER"/>
    <property type="match status" value="1"/>
</dbReference>
<dbReference type="GO" id="GO:0004157">
    <property type="term" value="F:dihydropyrimidinase activity"/>
    <property type="evidence" value="ECO:0007669"/>
    <property type="project" value="UniProtKB-EC"/>
</dbReference>
<dbReference type="GO" id="GO:0046872">
    <property type="term" value="F:metal ion binding"/>
    <property type="evidence" value="ECO:0007669"/>
    <property type="project" value="UniProtKB-KW"/>
</dbReference>
<evidence type="ECO:0000256" key="8">
    <source>
        <dbReference type="ARBA" id="ARBA00039113"/>
    </source>
</evidence>
<dbReference type="InterPro" id="IPR006680">
    <property type="entry name" value="Amidohydro-rel"/>
</dbReference>
<evidence type="ECO:0000256" key="3">
    <source>
        <dbReference type="ARBA" id="ARBA00011881"/>
    </source>
</evidence>
<dbReference type="Proteomes" id="UP000625711">
    <property type="component" value="Unassembled WGS sequence"/>
</dbReference>
<evidence type="ECO:0000256" key="6">
    <source>
        <dbReference type="ARBA" id="ARBA00022833"/>
    </source>
</evidence>
<keyword evidence="6" id="KW-0862">Zinc</keyword>
<accession>A0A834HTJ3</accession>
<dbReference type="InterPro" id="IPR050378">
    <property type="entry name" value="Metallo-dep_Hydrolases_sf"/>
</dbReference>
<dbReference type="AlphaFoldDB" id="A0A834HTJ3"/>
<sequence>MSTPVKKVPIHLQSSQNRLLIRHGQVVNEDGITEEDIYIEDGIIKQIGRNLIIPGGTRTIDARGKYILPGGIDPHTHFEFEFMGAKSVDDFYQGTKAAIAGGTTMIIDFAFPKPGESILDCYYNYRQKADDKVCCDYSLHMCLPQWSEQVKKEMEILCKEHGVNSFKMFMAYSFMLNDAELYSAFEQCQKLGAVAQVHAENGSIIAKNVEKLLANGVTGPEGHELSRPEDIEAEAVNRACVIAKQVNLPIYLVRVSSVSSANAIAERRSSGQRVFGEVEASSIGMSGDPRDPKLVTSPPLRSNSDTSTQLLQLLSSDVLQLVGSDNCTFNKSQKELGKDNFTKIPNGVNGVEDRMSVVWEKGVHAGLIDPSRFVAITSTNAAKLFNLYPRKGYIGVGSDADIVIWNPSATRTISAKTHHQAVDFNIFEGMVCHGVPEYVIVNGRVIVDEGNLKAVQGYGKYIDCPVFPPYVYDPEKVTELKPEKNGTNDEGIQNIRELEKLHFEEKACSSPTPTIPEGNVLTPSCKGARPEGQRNIQDSTFSISEELDVERKSCIRVKNPPGGKSSGFW</sequence>
<dbReference type="FunFam" id="3.20.20.140:FF:000001">
    <property type="entry name" value="Dihydropyrimidinase like 3"/>
    <property type="match status" value="1"/>
</dbReference>
<evidence type="ECO:0000256" key="7">
    <source>
        <dbReference type="ARBA" id="ARBA00036696"/>
    </source>
</evidence>
<dbReference type="InterPro" id="IPR011778">
    <property type="entry name" value="Hydantoinase/dihydroPyrase"/>
</dbReference>
<proteinExistence type="inferred from homology"/>
<dbReference type="GO" id="GO:0006208">
    <property type="term" value="P:pyrimidine nucleobase catabolic process"/>
    <property type="evidence" value="ECO:0007669"/>
    <property type="project" value="TreeGrafter"/>
</dbReference>
<comment type="PTM">
    <text evidence="9">Carbamylation allows a single lysine to coordinate two divalent metal cations.</text>
</comment>
<evidence type="ECO:0000313" key="12">
    <source>
        <dbReference type="EMBL" id="KAF7268502.1"/>
    </source>
</evidence>
<evidence type="ECO:0000313" key="13">
    <source>
        <dbReference type="Proteomes" id="UP000625711"/>
    </source>
</evidence>
<feature type="modified residue" description="N6-carboxylysine" evidence="9">
    <location>
        <position position="167"/>
    </location>
</feature>
<dbReference type="Gene3D" id="3.20.20.140">
    <property type="entry name" value="Metal-dependent hydrolases"/>
    <property type="match status" value="1"/>
</dbReference>
<gene>
    <name evidence="12" type="ORF">GWI33_018381</name>
</gene>